<feature type="domain" description="C2H2-type" evidence="8">
    <location>
        <begin position="1379"/>
        <end position="1409"/>
    </location>
</feature>
<dbReference type="GO" id="GO:0005634">
    <property type="term" value="C:nucleus"/>
    <property type="evidence" value="ECO:0007669"/>
    <property type="project" value="UniProtKB-SubCell"/>
</dbReference>
<dbReference type="InterPro" id="IPR050888">
    <property type="entry name" value="ZnF_C2H2-type_TF"/>
</dbReference>
<evidence type="ECO:0000256" key="7">
    <source>
        <dbReference type="PROSITE-ProRule" id="PRU00042"/>
    </source>
</evidence>
<reference evidence="9" key="2">
    <citation type="submission" date="2025-08" db="UniProtKB">
        <authorList>
            <consortium name="Ensembl"/>
        </authorList>
    </citation>
    <scope>IDENTIFICATION</scope>
</reference>
<keyword evidence="4 7" id="KW-0863">Zinc-finger</keyword>
<evidence type="ECO:0000313" key="9">
    <source>
        <dbReference type="Ensembl" id="ENSECRP00000001365.1"/>
    </source>
</evidence>
<comment type="subcellular location">
    <subcellularLocation>
        <location evidence="1">Nucleus</location>
    </subcellularLocation>
</comment>
<dbReference type="PROSITE" id="PS00028">
    <property type="entry name" value="ZINC_FINGER_C2H2_1"/>
    <property type="match status" value="2"/>
</dbReference>
<keyword evidence="3" id="KW-0677">Repeat</keyword>
<evidence type="ECO:0000256" key="1">
    <source>
        <dbReference type="ARBA" id="ARBA00004123"/>
    </source>
</evidence>
<keyword evidence="6" id="KW-0539">Nucleus</keyword>
<name>A0A8C4RJ60_ERPCA</name>
<evidence type="ECO:0000313" key="10">
    <source>
        <dbReference type="Proteomes" id="UP000694620"/>
    </source>
</evidence>
<gene>
    <name evidence="9" type="primary">LOC114645747</name>
</gene>
<dbReference type="PROSITE" id="PS50157">
    <property type="entry name" value="ZINC_FINGER_C2H2_2"/>
    <property type="match status" value="2"/>
</dbReference>
<evidence type="ECO:0000256" key="5">
    <source>
        <dbReference type="ARBA" id="ARBA00022833"/>
    </source>
</evidence>
<evidence type="ECO:0000256" key="2">
    <source>
        <dbReference type="ARBA" id="ARBA00022723"/>
    </source>
</evidence>
<reference evidence="9" key="3">
    <citation type="submission" date="2025-09" db="UniProtKB">
        <authorList>
            <consortium name="Ensembl"/>
        </authorList>
    </citation>
    <scope>IDENTIFICATION</scope>
</reference>
<protein>
    <submittedName>
        <fullName evidence="9">Uncharacterized LOC114645748</fullName>
    </submittedName>
</protein>
<keyword evidence="2" id="KW-0479">Metal-binding</keyword>
<dbReference type="Ensembl" id="ENSECRT00000001388.1">
    <property type="protein sequence ID" value="ENSECRP00000001365.1"/>
    <property type="gene ID" value="ENSECRG00000000953.1"/>
</dbReference>
<proteinExistence type="predicted"/>
<evidence type="ECO:0000256" key="3">
    <source>
        <dbReference type="ARBA" id="ARBA00022737"/>
    </source>
</evidence>
<dbReference type="GO" id="GO:0008270">
    <property type="term" value="F:zinc ion binding"/>
    <property type="evidence" value="ECO:0007669"/>
    <property type="project" value="UniProtKB-KW"/>
</dbReference>
<sequence length="1563" mass="175427">MGSVDRISVYQKRFLEDLDPGDIQDKVHIFAVESKAMPSDLTEFAHLFHEFISEESFIIPPEIWRSWDWLFFKEMLLMKCVKKKVQIFDLQLGDSGEFKVVVVGFKDEINPVCQKILNFLKAQNTASESVSFGKREKEFLSFFLQTSDLSKPKVLDEGLSMKYKVCDSRVEITGTKANVQRATTEIQRVISKCSTHSQSKNSGLNISIEPFKHFKVVICSGRENIHLGSESLIVQSSSHEILFDGTNQETVVGELSEITLTVNEGLSELGKLQKVIRLHWQCKFNKKKHTEVLEAAVIKALEYVKTQGQTSVSICCPLDKDLNTSIQAATVAAALEGFCKAQSYLFVSSLAVFIVCPNDTEWANIMKKKLEIVWAYSNSEQNGMQEIIPVIPQNITVRLVGGTLEENQKVKSFMNKCATLSHHLFLTSMAVPVLDLSGHGVPPSQVVKWLLEGLKMFERETSFSWLHSVRLVLSPDCTDFSLVMEGIKRSEEPLGICFADHPFFIQYLQDSKQAFMEISLKLQKTSSSFSVLKTSKKCCLSVSPRGYVSGGKSLSKWKTEQGKVYNSLRRRYNVKSHYIPNLTQVEKYEPALKKLQSVKVYEHGRCVVGLTEEVNKYIQIADLNRHIKETFSNKIWGDLSKKAIQHVAKDLQLELVTHFPGVIALQDKMEPPNTIFQGPYKTIYSAIDVFMKLISKALLCVFLSDKLSDYKCSFLKSWNLSVLSQTLFHARNIRATLKVQDSYLMIQGDSFEDNQQAMEVLNYHICETEIRISHASQASTKGVKWSKQLKDISYTFNKSQKKVEIHTIPHEDNINCKVLLVGFKTEVCDAKCILDQYFHDNTEIKGTVEFKQPHLVEASHRIVDIIEEKDLLGVKLEVNIYTNSKIEIILTGPRSEVHKAQEILKRDLNSVVVKSMKIEGLGAAHYFQDPKTTEILKAVGSAYFCIISVKKQSIAPRRLENKKNHPLGEIYEGLTEPAEIFLMGRPANINNAVKALPSHFQDCHTSKFICDSRIEKLTADELHAVTKDLGVMLHRGDGGLSLEGLKTHVDEAQTRLEDILKTKDTILNPGFGQMNNIQQMTPCFQDILWNARADLPFYPVTEYTLPIPSSLQSSFLCRYPDYCHSFDTSNGLQSHYRLMHTPEGNTNSGITQHEKTCMRNPFSYIPKATPSPNIQSMQYDTGLGAMSDGLPFITPNISTPVTPVGNLGFDLKPKSLFKNSTFHSDPVTEYTLPSPSSLHSSFLCHYPDCCRSFDTSDGLQSHYRQIHMPEGRAKCSKCGKESTKSGITQHEKTCMGNSFSYIPKATPSPNLRSMQYDSGLGTMSDGLPFITPISSTPVITVGNLGFDLKPKSLFCNSTFHSDPVTEYTLPSPSSLYSSFLCHYPDCCRSFDTSNGLQSHYRQMHTPEGRAKCSKCGKESTKSGITQHEKTCMGSSFSYIPKATPSPILQSMQHDSSLGTMSDGLSFITPISSTPVGNLGFDLKPKSLFNHSIFHSGIKQNSTISYAPSYTKAFTCFCGRSFDSQRGLSCHHTQIHTASGRARCYTCGLESTKSGITRHKCKKR</sequence>
<dbReference type="GeneTree" id="ENSGT00980000202804"/>
<evidence type="ECO:0000256" key="4">
    <source>
        <dbReference type="ARBA" id="ARBA00022771"/>
    </source>
</evidence>
<organism evidence="9 10">
    <name type="scientific">Erpetoichthys calabaricus</name>
    <name type="common">Rope fish</name>
    <name type="synonym">Calamoichthys calabaricus</name>
    <dbReference type="NCBI Taxonomy" id="27687"/>
    <lineage>
        <taxon>Eukaryota</taxon>
        <taxon>Metazoa</taxon>
        <taxon>Chordata</taxon>
        <taxon>Craniata</taxon>
        <taxon>Vertebrata</taxon>
        <taxon>Euteleostomi</taxon>
        <taxon>Actinopterygii</taxon>
        <taxon>Polypteriformes</taxon>
        <taxon>Polypteridae</taxon>
        <taxon>Erpetoichthys</taxon>
    </lineage>
</organism>
<evidence type="ECO:0000256" key="6">
    <source>
        <dbReference type="ARBA" id="ARBA00023242"/>
    </source>
</evidence>
<accession>A0A8C4RJ60</accession>
<dbReference type="PANTHER" id="PTHR24406">
    <property type="entry name" value="TRANSCRIPTIONAL REPRESSOR CTCFL-RELATED"/>
    <property type="match status" value="1"/>
</dbReference>
<dbReference type="Proteomes" id="UP000694620">
    <property type="component" value="Chromosome 2"/>
</dbReference>
<dbReference type="SMART" id="SM00355">
    <property type="entry name" value="ZnF_C2H2"/>
    <property type="match status" value="4"/>
</dbReference>
<feature type="domain" description="C2H2-type" evidence="8">
    <location>
        <begin position="1242"/>
        <end position="1272"/>
    </location>
</feature>
<evidence type="ECO:0000259" key="8">
    <source>
        <dbReference type="PROSITE" id="PS50157"/>
    </source>
</evidence>
<keyword evidence="5" id="KW-0862">Zinc</keyword>
<keyword evidence="10" id="KW-1185">Reference proteome</keyword>
<dbReference type="InterPro" id="IPR013087">
    <property type="entry name" value="Znf_C2H2_type"/>
</dbReference>
<reference evidence="9" key="1">
    <citation type="submission" date="2021-06" db="EMBL/GenBank/DDBJ databases">
        <authorList>
            <consortium name="Wellcome Sanger Institute Data Sharing"/>
        </authorList>
    </citation>
    <scope>NUCLEOTIDE SEQUENCE [LARGE SCALE GENOMIC DNA]</scope>
</reference>